<dbReference type="InterPro" id="IPR051645">
    <property type="entry name" value="PER33/POM33_regulator"/>
</dbReference>
<keyword evidence="3 6" id="KW-1133">Transmembrane helix</keyword>
<keyword evidence="4 6" id="KW-0472">Membrane</keyword>
<accession>C5M3J0</accession>
<dbReference type="HOGENOM" id="CLU_1128958_0_0_1"/>
<feature type="transmembrane region" description="Helical" evidence="6">
    <location>
        <begin position="64"/>
        <end position="87"/>
    </location>
</feature>
<feature type="compositionally biased region" description="Polar residues" evidence="5">
    <location>
        <begin position="1"/>
        <end position="20"/>
    </location>
</feature>
<dbReference type="Proteomes" id="UP000002037">
    <property type="component" value="Unassembled WGS sequence"/>
</dbReference>
<organism evidence="7 8">
    <name type="scientific">Candida tropicalis (strain ATCC MYA-3404 / T1)</name>
    <name type="common">Yeast</name>
    <dbReference type="NCBI Taxonomy" id="294747"/>
    <lineage>
        <taxon>Eukaryota</taxon>
        <taxon>Fungi</taxon>
        <taxon>Dikarya</taxon>
        <taxon>Ascomycota</taxon>
        <taxon>Saccharomycotina</taxon>
        <taxon>Pichiomycetes</taxon>
        <taxon>Debaryomycetaceae</taxon>
        <taxon>Candida/Lodderomyces clade</taxon>
        <taxon>Candida</taxon>
    </lineage>
</organism>
<dbReference type="GO" id="GO:0005783">
    <property type="term" value="C:endoplasmic reticulum"/>
    <property type="evidence" value="ECO:0007669"/>
    <property type="project" value="TreeGrafter"/>
</dbReference>
<dbReference type="STRING" id="294747.C5M3J0"/>
<reference evidence="7 8" key="1">
    <citation type="journal article" date="2009" name="Nature">
        <title>Evolution of pathogenicity and sexual reproduction in eight Candida genomes.</title>
        <authorList>
            <person name="Butler G."/>
            <person name="Rasmussen M.D."/>
            <person name="Lin M.F."/>
            <person name="Santos M.A."/>
            <person name="Sakthikumar S."/>
            <person name="Munro C.A."/>
            <person name="Rheinbay E."/>
            <person name="Grabherr M."/>
            <person name="Forche A."/>
            <person name="Reedy J.L."/>
            <person name="Agrafioti I."/>
            <person name="Arnaud M.B."/>
            <person name="Bates S."/>
            <person name="Brown A.J."/>
            <person name="Brunke S."/>
            <person name="Costanzo M.C."/>
            <person name="Fitzpatrick D.A."/>
            <person name="de Groot P.W."/>
            <person name="Harris D."/>
            <person name="Hoyer L.L."/>
            <person name="Hube B."/>
            <person name="Klis F.M."/>
            <person name="Kodira C."/>
            <person name="Lennard N."/>
            <person name="Logue M.E."/>
            <person name="Martin R."/>
            <person name="Neiman A.M."/>
            <person name="Nikolaou E."/>
            <person name="Quail M.A."/>
            <person name="Quinn J."/>
            <person name="Santos M.C."/>
            <person name="Schmitzberger F.F."/>
            <person name="Sherlock G."/>
            <person name="Shah P."/>
            <person name="Silverstein K.A."/>
            <person name="Skrzypek M.S."/>
            <person name="Soll D."/>
            <person name="Staggs R."/>
            <person name="Stansfield I."/>
            <person name="Stumpf M.P."/>
            <person name="Sudbery P.E."/>
            <person name="Srikantha T."/>
            <person name="Zeng Q."/>
            <person name="Berman J."/>
            <person name="Berriman M."/>
            <person name="Heitman J."/>
            <person name="Gow N.A."/>
            <person name="Lorenz M.C."/>
            <person name="Birren B.W."/>
            <person name="Kellis M."/>
            <person name="Cuomo C.A."/>
        </authorList>
    </citation>
    <scope>NUCLEOTIDE SEQUENCE [LARGE SCALE GENOMIC DNA]</scope>
    <source>
        <strain evidence="8">ATCC MYA-3404 / T1</strain>
    </source>
</reference>
<proteinExistence type="predicted"/>
<dbReference type="eggNOG" id="ENOG502QRJ1">
    <property type="taxonomic scope" value="Eukaryota"/>
</dbReference>
<sequence>MSSTSETTTTVNDSNNTPIESNSTKASSPVSSAPSADVSNDPYAYKKRKLVRRPAKANPLKYKVWLIGHISALIFGSISFIFQIFWLPNYYYINSISYRLSLIGSIAALTATFSHKFGLHNLPNIGTLLSHQNFQYLVLASIWIFTFKSVFKILPYFILALLHIGTTKNIGFITKEADFLASVIAYDELLLIAYLLVRTLFFRNASGYQLTVFLIFYWLRILYNKETTNLFNSIIDRLDGKMSSIKNPKVEHYWYKTKTFIKEKQQADEF</sequence>
<dbReference type="OrthoDB" id="5581259at2759"/>
<comment type="subcellular location">
    <subcellularLocation>
        <location evidence="1">Membrane</location>
        <topology evidence="1">Multi-pass membrane protein</topology>
    </subcellularLocation>
</comment>
<evidence type="ECO:0000256" key="5">
    <source>
        <dbReference type="SAM" id="MobiDB-lite"/>
    </source>
</evidence>
<evidence type="ECO:0000256" key="2">
    <source>
        <dbReference type="ARBA" id="ARBA00022692"/>
    </source>
</evidence>
<evidence type="ECO:0000256" key="4">
    <source>
        <dbReference type="ARBA" id="ARBA00023136"/>
    </source>
</evidence>
<name>C5M3J0_CANTT</name>
<protein>
    <submittedName>
        <fullName evidence="7">Uncharacterized protein</fullName>
    </submittedName>
</protein>
<dbReference type="RefSeq" id="XP_002545848.1">
    <property type="nucleotide sequence ID" value="XM_002545802.1"/>
</dbReference>
<dbReference type="VEuPathDB" id="FungiDB:CTRG_00629"/>
<evidence type="ECO:0000256" key="3">
    <source>
        <dbReference type="ARBA" id="ARBA00022989"/>
    </source>
</evidence>
<feature type="transmembrane region" description="Helical" evidence="6">
    <location>
        <begin position="96"/>
        <end position="114"/>
    </location>
</feature>
<keyword evidence="8" id="KW-1185">Reference proteome</keyword>
<evidence type="ECO:0000313" key="7">
    <source>
        <dbReference type="EMBL" id="EER35890.1"/>
    </source>
</evidence>
<dbReference type="GO" id="GO:0071786">
    <property type="term" value="P:endoplasmic reticulum tubular network organization"/>
    <property type="evidence" value="ECO:0007669"/>
    <property type="project" value="TreeGrafter"/>
</dbReference>
<feature type="transmembrane region" description="Helical" evidence="6">
    <location>
        <begin position="179"/>
        <end position="201"/>
    </location>
</feature>
<dbReference type="PANTHER" id="PTHR12703">
    <property type="entry name" value="TRANSMEMBRANE PROTEIN 33"/>
    <property type="match status" value="1"/>
</dbReference>
<dbReference type="GO" id="GO:0061024">
    <property type="term" value="P:membrane organization"/>
    <property type="evidence" value="ECO:0007669"/>
    <property type="project" value="TreeGrafter"/>
</dbReference>
<feature type="transmembrane region" description="Helical" evidence="6">
    <location>
        <begin position="134"/>
        <end position="159"/>
    </location>
</feature>
<dbReference type="AlphaFoldDB" id="C5M3J0"/>
<dbReference type="GO" id="GO:0016020">
    <property type="term" value="C:membrane"/>
    <property type="evidence" value="ECO:0007669"/>
    <property type="project" value="UniProtKB-SubCell"/>
</dbReference>
<feature type="region of interest" description="Disordered" evidence="5">
    <location>
        <begin position="1"/>
        <end position="40"/>
    </location>
</feature>
<evidence type="ECO:0000256" key="1">
    <source>
        <dbReference type="ARBA" id="ARBA00004141"/>
    </source>
</evidence>
<feature type="compositionally biased region" description="Low complexity" evidence="5">
    <location>
        <begin position="21"/>
        <end position="40"/>
    </location>
</feature>
<feature type="transmembrane region" description="Helical" evidence="6">
    <location>
        <begin position="207"/>
        <end position="223"/>
    </location>
</feature>
<keyword evidence="2 6" id="KW-0812">Transmembrane</keyword>
<evidence type="ECO:0000256" key="6">
    <source>
        <dbReference type="SAM" id="Phobius"/>
    </source>
</evidence>
<dbReference type="GeneID" id="8296135"/>
<dbReference type="KEGG" id="ctp:CTRG_00629"/>
<dbReference type="PANTHER" id="PTHR12703:SF3">
    <property type="entry name" value="ABR032WP"/>
    <property type="match status" value="1"/>
</dbReference>
<evidence type="ECO:0000313" key="8">
    <source>
        <dbReference type="Proteomes" id="UP000002037"/>
    </source>
</evidence>
<gene>
    <name evidence="7" type="ORF">CTRG_00629</name>
</gene>
<dbReference type="EMBL" id="GG692395">
    <property type="protein sequence ID" value="EER35890.1"/>
    <property type="molecule type" value="Genomic_DNA"/>
</dbReference>